<dbReference type="Proteomes" id="UP001371456">
    <property type="component" value="Unassembled WGS sequence"/>
</dbReference>
<dbReference type="EMBL" id="JBANQN010000004">
    <property type="protein sequence ID" value="KAK6791511.1"/>
    <property type="molecule type" value="Genomic_DNA"/>
</dbReference>
<gene>
    <name evidence="2" type="ORF">RDI58_010592</name>
</gene>
<protein>
    <submittedName>
        <fullName evidence="2">Uncharacterized protein</fullName>
    </submittedName>
</protein>
<keyword evidence="3" id="KW-1185">Reference proteome</keyword>
<comment type="caution">
    <text evidence="2">The sequence shown here is derived from an EMBL/GenBank/DDBJ whole genome shotgun (WGS) entry which is preliminary data.</text>
</comment>
<evidence type="ECO:0000256" key="1">
    <source>
        <dbReference type="SAM" id="MobiDB-lite"/>
    </source>
</evidence>
<evidence type="ECO:0000313" key="2">
    <source>
        <dbReference type="EMBL" id="KAK6791511.1"/>
    </source>
</evidence>
<reference evidence="2 3" key="1">
    <citation type="submission" date="2024-02" db="EMBL/GenBank/DDBJ databases">
        <title>de novo genome assembly of Solanum bulbocastanum strain 11H21.</title>
        <authorList>
            <person name="Hosaka A.J."/>
        </authorList>
    </citation>
    <scope>NUCLEOTIDE SEQUENCE [LARGE SCALE GENOMIC DNA]</scope>
    <source>
        <tissue evidence="2">Young leaves</tissue>
    </source>
</reference>
<accession>A0AAN8TWM1</accession>
<dbReference type="AlphaFoldDB" id="A0AAN8TWM1"/>
<name>A0AAN8TWM1_SOLBU</name>
<feature type="region of interest" description="Disordered" evidence="1">
    <location>
        <begin position="37"/>
        <end position="61"/>
    </location>
</feature>
<sequence>METEIVQNVVCSPPSPDQTTPSWINAGHWCSDLHHERDAERSMSTKQQVLNRHHRPTELEK</sequence>
<proteinExistence type="predicted"/>
<evidence type="ECO:0000313" key="3">
    <source>
        <dbReference type="Proteomes" id="UP001371456"/>
    </source>
</evidence>
<organism evidence="2 3">
    <name type="scientific">Solanum bulbocastanum</name>
    <name type="common">Wild potato</name>
    <dbReference type="NCBI Taxonomy" id="147425"/>
    <lineage>
        <taxon>Eukaryota</taxon>
        <taxon>Viridiplantae</taxon>
        <taxon>Streptophyta</taxon>
        <taxon>Embryophyta</taxon>
        <taxon>Tracheophyta</taxon>
        <taxon>Spermatophyta</taxon>
        <taxon>Magnoliopsida</taxon>
        <taxon>eudicotyledons</taxon>
        <taxon>Gunneridae</taxon>
        <taxon>Pentapetalae</taxon>
        <taxon>asterids</taxon>
        <taxon>lamiids</taxon>
        <taxon>Solanales</taxon>
        <taxon>Solanaceae</taxon>
        <taxon>Solanoideae</taxon>
        <taxon>Solaneae</taxon>
        <taxon>Solanum</taxon>
    </lineage>
</organism>